<proteinExistence type="predicted"/>
<keyword evidence="3" id="KW-1185">Reference proteome</keyword>
<evidence type="ECO:0000313" key="2">
    <source>
        <dbReference type="EMBL" id="KAI1703086.1"/>
    </source>
</evidence>
<dbReference type="EMBL" id="JAKKPZ010000088">
    <property type="protein sequence ID" value="KAI1703086.1"/>
    <property type="molecule type" value="Genomic_DNA"/>
</dbReference>
<evidence type="ECO:0000313" key="3">
    <source>
        <dbReference type="Proteomes" id="UP001201812"/>
    </source>
</evidence>
<feature type="compositionally biased region" description="Basic and acidic residues" evidence="1">
    <location>
        <begin position="59"/>
        <end position="73"/>
    </location>
</feature>
<protein>
    <submittedName>
        <fullName evidence="2">Uncharacterized protein</fullName>
    </submittedName>
</protein>
<comment type="caution">
    <text evidence="2">The sequence shown here is derived from an EMBL/GenBank/DDBJ whole genome shotgun (WGS) entry which is preliminary data.</text>
</comment>
<dbReference type="Proteomes" id="UP001201812">
    <property type="component" value="Unassembled WGS sequence"/>
</dbReference>
<dbReference type="AlphaFoldDB" id="A0AAD4MVN2"/>
<feature type="region of interest" description="Disordered" evidence="1">
    <location>
        <begin position="51"/>
        <end position="73"/>
    </location>
</feature>
<accession>A0AAD4MVN2</accession>
<name>A0AAD4MVN2_9BILA</name>
<gene>
    <name evidence="2" type="ORF">DdX_15145</name>
</gene>
<organism evidence="2 3">
    <name type="scientific">Ditylenchus destructor</name>
    <dbReference type="NCBI Taxonomy" id="166010"/>
    <lineage>
        <taxon>Eukaryota</taxon>
        <taxon>Metazoa</taxon>
        <taxon>Ecdysozoa</taxon>
        <taxon>Nematoda</taxon>
        <taxon>Chromadorea</taxon>
        <taxon>Rhabditida</taxon>
        <taxon>Tylenchina</taxon>
        <taxon>Tylenchomorpha</taxon>
        <taxon>Sphaerularioidea</taxon>
        <taxon>Anguinidae</taxon>
        <taxon>Anguininae</taxon>
        <taxon>Ditylenchus</taxon>
    </lineage>
</organism>
<reference evidence="2" key="1">
    <citation type="submission" date="2022-01" db="EMBL/GenBank/DDBJ databases">
        <title>Genome Sequence Resource for Two Populations of Ditylenchus destructor, the Migratory Endoparasitic Phytonematode.</title>
        <authorList>
            <person name="Zhang H."/>
            <person name="Lin R."/>
            <person name="Xie B."/>
        </authorList>
    </citation>
    <scope>NUCLEOTIDE SEQUENCE</scope>
    <source>
        <strain evidence="2">BazhouSP</strain>
    </source>
</reference>
<feature type="region of interest" description="Disordered" evidence="1">
    <location>
        <begin position="1"/>
        <end position="36"/>
    </location>
</feature>
<evidence type="ECO:0000256" key="1">
    <source>
        <dbReference type="SAM" id="MobiDB-lite"/>
    </source>
</evidence>
<sequence length="73" mass="8263">MIRDRTTGQPWGGQLANPGEDNWPTLGGQLANPGEDNWPTMVWTTDKNMITNTKPPEILTEKTERIPKNPEEF</sequence>